<evidence type="ECO:0000313" key="1">
    <source>
        <dbReference type="EnsemblMetazoa" id="GAUT046662-PA"/>
    </source>
</evidence>
<protein>
    <submittedName>
        <fullName evidence="1">Uncharacterized protein</fullName>
    </submittedName>
</protein>
<name>A0A1A9VT47_GLOAU</name>
<organism evidence="1 2">
    <name type="scientific">Glossina austeni</name>
    <name type="common">Savannah tsetse fly</name>
    <dbReference type="NCBI Taxonomy" id="7395"/>
    <lineage>
        <taxon>Eukaryota</taxon>
        <taxon>Metazoa</taxon>
        <taxon>Ecdysozoa</taxon>
        <taxon>Arthropoda</taxon>
        <taxon>Hexapoda</taxon>
        <taxon>Insecta</taxon>
        <taxon>Pterygota</taxon>
        <taxon>Neoptera</taxon>
        <taxon>Endopterygota</taxon>
        <taxon>Diptera</taxon>
        <taxon>Brachycera</taxon>
        <taxon>Muscomorpha</taxon>
        <taxon>Hippoboscoidea</taxon>
        <taxon>Glossinidae</taxon>
        <taxon>Glossina</taxon>
    </lineage>
</organism>
<keyword evidence="2" id="KW-1185">Reference proteome</keyword>
<accession>A0A1A9VT47</accession>
<dbReference type="STRING" id="7395.A0A1A9VT47"/>
<dbReference type="VEuPathDB" id="VectorBase:GAUT046662"/>
<dbReference type="AlphaFoldDB" id="A0A1A9VT47"/>
<dbReference type="Proteomes" id="UP000078200">
    <property type="component" value="Unassembled WGS sequence"/>
</dbReference>
<evidence type="ECO:0000313" key="2">
    <source>
        <dbReference type="Proteomes" id="UP000078200"/>
    </source>
</evidence>
<dbReference type="EnsemblMetazoa" id="GAUT046662-RA">
    <property type="protein sequence ID" value="GAUT046662-PA"/>
    <property type="gene ID" value="GAUT046662"/>
</dbReference>
<proteinExistence type="predicted"/>
<sequence length="166" mass="18973">MKWFLHTFTRLCELQRICYGAQLGVRQTKQLEWSLESSNQPDHRLLGLTIGPADLAGMEYGTQFRHSGEDIIGANFLYTTDESFLIDLAENNITRKLYALKHITCQLSSAVEYCIQLIREFDEAVEYCSEDELKSLILRAVNVVQRVIHRDASCLPSIVTNFNSIP</sequence>
<reference evidence="1" key="1">
    <citation type="submission" date="2020-05" db="UniProtKB">
        <authorList>
            <consortium name="EnsemblMetazoa"/>
        </authorList>
    </citation>
    <scope>IDENTIFICATION</scope>
    <source>
        <strain evidence="1">TTRI</strain>
    </source>
</reference>